<accession>A0A420FB43</accession>
<evidence type="ECO:0000313" key="2">
    <source>
        <dbReference type="EMBL" id="RKF30170.1"/>
    </source>
</evidence>
<name>A0A420FB43_9SPHI</name>
<dbReference type="Gene3D" id="2.180.10.10">
    <property type="entry name" value="RHS repeat-associated core"/>
    <property type="match status" value="1"/>
</dbReference>
<sequence length="304" mass="33824">MGNVRVVLKKGGTATVPTAAVMQKQDYYPFGKTKSIATSIDNKYLYNGKEMQADLNSGTHTLGSSYILEGQLDYGARFYDAEIGRWNVVDPMAEKMRRYSLYNYAFDNPIRFIDPEGRVPIVPIILIIRYLTTSQPAVAPTRDLAGDAAKIQQAYDSYNTSIVTNSLPGGQQSQPVSKVLYQAVKKEVVKKVSTEAKKTFQTYFKGVLDPKKHGKYSGRTSGTNTPEKNIAKRDKNHHMNETHGPAYLDKTFTNSDDNRVREQINITNSGGAKSVGGTSGNRINGISPHNKRLQKYMQEALKLK</sequence>
<dbReference type="AlphaFoldDB" id="A0A420FB43"/>
<organism evidence="2 3">
    <name type="scientific">Sphingobacterium siyangense</name>
    <dbReference type="NCBI Taxonomy" id="459529"/>
    <lineage>
        <taxon>Bacteria</taxon>
        <taxon>Pseudomonadati</taxon>
        <taxon>Bacteroidota</taxon>
        <taxon>Sphingobacteriia</taxon>
        <taxon>Sphingobacteriales</taxon>
        <taxon>Sphingobacteriaceae</taxon>
        <taxon>Sphingobacterium</taxon>
    </lineage>
</organism>
<evidence type="ECO:0008006" key="4">
    <source>
        <dbReference type="Google" id="ProtNLM"/>
    </source>
</evidence>
<evidence type="ECO:0000256" key="1">
    <source>
        <dbReference type="SAM" id="MobiDB-lite"/>
    </source>
</evidence>
<dbReference type="InterPro" id="IPR022385">
    <property type="entry name" value="Rhs_assc_core"/>
</dbReference>
<dbReference type="Proteomes" id="UP000286402">
    <property type="component" value="Unassembled WGS sequence"/>
</dbReference>
<dbReference type="PANTHER" id="PTHR32305">
    <property type="match status" value="1"/>
</dbReference>
<dbReference type="InterPro" id="IPR050708">
    <property type="entry name" value="T6SS_VgrG/RHS"/>
</dbReference>
<feature type="region of interest" description="Disordered" evidence="1">
    <location>
        <begin position="268"/>
        <end position="288"/>
    </location>
</feature>
<dbReference type="PANTHER" id="PTHR32305:SF15">
    <property type="entry name" value="PROTEIN RHSA-RELATED"/>
    <property type="match status" value="1"/>
</dbReference>
<dbReference type="NCBIfam" id="TIGR03696">
    <property type="entry name" value="Rhs_assc_core"/>
    <property type="match status" value="1"/>
</dbReference>
<dbReference type="EMBL" id="MCAQ01000030">
    <property type="protein sequence ID" value="RKF30170.1"/>
    <property type="molecule type" value="Genomic_DNA"/>
</dbReference>
<reference evidence="2 3" key="1">
    <citation type="submission" date="2016-07" db="EMBL/GenBank/DDBJ databases">
        <title>Genome analysis of Sphingobacterium siyangense T12B17.</title>
        <authorList>
            <person name="Xu D."/>
            <person name="Su Y."/>
            <person name="Zheng S."/>
        </authorList>
    </citation>
    <scope>NUCLEOTIDE SEQUENCE [LARGE SCALE GENOMIC DNA]</scope>
    <source>
        <strain evidence="2 3">T12B17</strain>
    </source>
</reference>
<proteinExistence type="predicted"/>
<keyword evidence="3" id="KW-1185">Reference proteome</keyword>
<comment type="caution">
    <text evidence="2">The sequence shown here is derived from an EMBL/GenBank/DDBJ whole genome shotgun (WGS) entry which is preliminary data.</text>
</comment>
<evidence type="ECO:0000313" key="3">
    <source>
        <dbReference type="Proteomes" id="UP000286402"/>
    </source>
</evidence>
<gene>
    <name evidence="2" type="ORF">BCY89_20440</name>
</gene>
<protein>
    <recommendedName>
        <fullName evidence="4">RHS repeat-associated protein</fullName>
    </recommendedName>
</protein>